<keyword evidence="1" id="KW-1133">Transmembrane helix</keyword>
<accession>A0ABY6MKE0</accession>
<evidence type="ECO:0000313" key="2">
    <source>
        <dbReference type="EMBL" id="UZD24231.1"/>
    </source>
</evidence>
<evidence type="ECO:0000256" key="1">
    <source>
        <dbReference type="SAM" id="Phobius"/>
    </source>
</evidence>
<feature type="transmembrane region" description="Helical" evidence="1">
    <location>
        <begin position="25"/>
        <end position="47"/>
    </location>
</feature>
<evidence type="ECO:0008006" key="4">
    <source>
        <dbReference type="Google" id="ProtNLM"/>
    </source>
</evidence>
<organism evidence="2 3">
    <name type="scientific">Algoriphagus halophytocola</name>
    <dbReference type="NCBI Taxonomy" id="2991499"/>
    <lineage>
        <taxon>Bacteria</taxon>
        <taxon>Pseudomonadati</taxon>
        <taxon>Bacteroidota</taxon>
        <taxon>Cytophagia</taxon>
        <taxon>Cytophagales</taxon>
        <taxon>Cyclobacteriaceae</taxon>
        <taxon>Algoriphagus</taxon>
    </lineage>
</organism>
<reference evidence="2" key="1">
    <citation type="submission" date="2022-10" db="EMBL/GenBank/DDBJ databases">
        <title>Algoriphagus sp. a novel bacteria isolate from halophytes salicornia europaea.</title>
        <authorList>
            <person name="Peng Y."/>
            <person name="Jiang L."/>
            <person name="Lee J."/>
        </authorList>
    </citation>
    <scope>NUCLEOTIDE SEQUENCE</scope>
    <source>
        <strain evidence="2">TR-M5</strain>
    </source>
</reference>
<protein>
    <recommendedName>
        <fullName evidence="4">ABC transporter permease</fullName>
    </recommendedName>
</protein>
<feature type="transmembrane region" description="Helical" evidence="1">
    <location>
        <begin position="201"/>
        <end position="226"/>
    </location>
</feature>
<name>A0ABY6MKE0_9BACT</name>
<sequence>MNANSISTRRLINLFRFEFLMHRKFYQMGVLGVFFIITGLFLLIFFANRYTTTFGQSEFSYLFYSEFLFLVIFGIGFSFVDLRTKRSSLVYLSIPGLAIEKYFVQFFTRVLMFPVLFTVMYILAISVSKSLFQMSYITTTYVGTSSIPVVVDNLDIWQMIFPFYYYWDKPLMSYFFLFGIAALFISLMFSGGIIFGKWNSLLMPLAFISFCALIACTPIVLSWILVGIPEDPSKIFTSQIHFRQPQFLGNTPLLMFVFTVLAWVAMVFFYWIAYLKLKEQEV</sequence>
<dbReference type="RefSeq" id="WP_264810948.1">
    <property type="nucleotide sequence ID" value="NZ_CP110226.1"/>
</dbReference>
<keyword evidence="1" id="KW-0472">Membrane</keyword>
<dbReference type="Proteomes" id="UP001163156">
    <property type="component" value="Chromosome"/>
</dbReference>
<feature type="transmembrane region" description="Helical" evidence="1">
    <location>
        <begin position="59"/>
        <end position="82"/>
    </location>
</feature>
<dbReference type="EMBL" id="CP110226">
    <property type="protein sequence ID" value="UZD24231.1"/>
    <property type="molecule type" value="Genomic_DNA"/>
</dbReference>
<keyword evidence="3" id="KW-1185">Reference proteome</keyword>
<proteinExistence type="predicted"/>
<keyword evidence="1" id="KW-0812">Transmembrane</keyword>
<feature type="transmembrane region" description="Helical" evidence="1">
    <location>
        <begin position="174"/>
        <end position="195"/>
    </location>
</feature>
<gene>
    <name evidence="2" type="ORF">OM944_06955</name>
</gene>
<feature type="transmembrane region" description="Helical" evidence="1">
    <location>
        <begin position="247"/>
        <end position="273"/>
    </location>
</feature>
<evidence type="ECO:0000313" key="3">
    <source>
        <dbReference type="Proteomes" id="UP001163156"/>
    </source>
</evidence>
<feature type="transmembrane region" description="Helical" evidence="1">
    <location>
        <begin position="102"/>
        <end position="127"/>
    </location>
</feature>